<evidence type="ECO:0000259" key="3">
    <source>
        <dbReference type="Pfam" id="PF17919"/>
    </source>
</evidence>
<gene>
    <name evidence="5" type="ORF">E6C27_scaffold90G001750</name>
</gene>
<evidence type="ECO:0000313" key="6">
    <source>
        <dbReference type="Proteomes" id="UP000321393"/>
    </source>
</evidence>
<feature type="region of interest" description="Disordered" evidence="2">
    <location>
        <begin position="48"/>
        <end position="76"/>
    </location>
</feature>
<dbReference type="Gene3D" id="1.10.340.70">
    <property type="match status" value="1"/>
</dbReference>
<dbReference type="OrthoDB" id="117296at2759"/>
<protein>
    <submittedName>
        <fullName evidence="5">Transposon Tf2-1 polyprotein isoform X1</fullName>
    </submittedName>
</protein>
<dbReference type="InterPro" id="IPR041588">
    <property type="entry name" value="Integrase_H2C2"/>
</dbReference>
<dbReference type="AlphaFoldDB" id="A0A5A7VEI3"/>
<evidence type="ECO:0000256" key="2">
    <source>
        <dbReference type="SAM" id="MobiDB-lite"/>
    </source>
</evidence>
<dbReference type="SUPFAM" id="SSF56672">
    <property type="entry name" value="DNA/RNA polymerases"/>
    <property type="match status" value="1"/>
</dbReference>
<dbReference type="InterPro" id="IPR050951">
    <property type="entry name" value="Retrovirus_Pol_polyprotein"/>
</dbReference>
<evidence type="ECO:0000313" key="5">
    <source>
        <dbReference type="EMBL" id="KAA0065704.1"/>
    </source>
</evidence>
<dbReference type="GO" id="GO:0003824">
    <property type="term" value="F:catalytic activity"/>
    <property type="evidence" value="ECO:0007669"/>
    <property type="project" value="UniProtKB-KW"/>
</dbReference>
<dbReference type="Pfam" id="PF17921">
    <property type="entry name" value="Integrase_H2C2"/>
    <property type="match status" value="1"/>
</dbReference>
<name>A0A5A7VEI3_CUCMM</name>
<feature type="compositionally biased region" description="Basic and acidic residues" evidence="2">
    <location>
        <begin position="63"/>
        <end position="76"/>
    </location>
</feature>
<dbReference type="PANTHER" id="PTHR37984:SF5">
    <property type="entry name" value="PROTEIN NYNRIN-LIKE"/>
    <property type="match status" value="1"/>
</dbReference>
<proteinExistence type="predicted"/>
<dbReference type="PANTHER" id="PTHR37984">
    <property type="entry name" value="PROTEIN CBG26694"/>
    <property type="match status" value="1"/>
</dbReference>
<dbReference type="EMBL" id="SSTE01001308">
    <property type="protein sequence ID" value="KAA0065704.1"/>
    <property type="molecule type" value="Genomic_DNA"/>
</dbReference>
<accession>A0A5A7VEI3</accession>
<evidence type="ECO:0000259" key="4">
    <source>
        <dbReference type="Pfam" id="PF17921"/>
    </source>
</evidence>
<dbReference type="InterPro" id="IPR043502">
    <property type="entry name" value="DNA/RNA_pol_sf"/>
</dbReference>
<dbReference type="Proteomes" id="UP000321393">
    <property type="component" value="Unassembled WGS sequence"/>
</dbReference>
<feature type="domain" description="Integrase zinc-binding" evidence="4">
    <location>
        <begin position="331"/>
        <end position="372"/>
    </location>
</feature>
<dbReference type="Pfam" id="PF17919">
    <property type="entry name" value="RT_RNaseH_2"/>
    <property type="match status" value="1"/>
</dbReference>
<dbReference type="InterPro" id="IPR043128">
    <property type="entry name" value="Rev_trsase/Diguanyl_cyclase"/>
</dbReference>
<dbReference type="InterPro" id="IPR041577">
    <property type="entry name" value="RT_RNaseH_2"/>
</dbReference>
<comment type="caution">
    <text evidence="5">The sequence shown here is derived from an EMBL/GenBank/DDBJ whole genome shotgun (WGS) entry which is preliminary data.</text>
</comment>
<dbReference type="STRING" id="1194695.A0A5A7VEI3"/>
<dbReference type="Gene3D" id="3.30.70.270">
    <property type="match status" value="1"/>
</dbReference>
<feature type="domain" description="Reverse transcriptase/retrotransposon-derived protein RNase H-like" evidence="3">
    <location>
        <begin position="178"/>
        <end position="247"/>
    </location>
</feature>
<evidence type="ECO:0000256" key="1">
    <source>
        <dbReference type="ARBA" id="ARBA00023268"/>
    </source>
</evidence>
<reference evidence="5 6" key="1">
    <citation type="submission" date="2019-08" db="EMBL/GenBank/DDBJ databases">
        <title>Draft genome sequences of two oriental melons (Cucumis melo L. var makuwa).</title>
        <authorList>
            <person name="Kwon S.-Y."/>
        </authorList>
    </citation>
    <scope>NUCLEOTIDE SEQUENCE [LARGE SCALE GENOMIC DNA]</scope>
    <source>
        <strain evidence="6">cv. SW 3</strain>
        <tissue evidence="5">Leaf</tissue>
    </source>
</reference>
<keyword evidence="1" id="KW-0511">Multifunctional enzyme</keyword>
<sequence>MESLEQEIAGIKKEMMKMPQAILSYMEANTKEQSLFSERMIESNMRETSAMKSKENEVTSSHDIGETSAERKTETDEILGDRNKFKKVEMLVFTGDDPDSLLFQTESLCGVVYQFCGWSERSGDNEGAAIQGKGVCESLEVKVSEWIVKEDFLSLELGGVDIILAPLTQLLKKGGFNWTKKAAEAFEKLKGAMMSLPVLALPKFDKPFEIETDASGYGVGVVLVQEKRPIAFYNHTLAVRDRGRPVTKDGLPNYWDTFEVEYKPGIENKATDALSRIPSTAQLCNMTAPVFLGLKVIKEEVEKDEKLQKIIAELSGDQTHQDGKFKIRSAVGGHSSFLHTYKRVAGELYWQGMRSAIKRYCAECLVCQHNKTLCLSRASLLLPLDIPTQI</sequence>
<organism evidence="5 6">
    <name type="scientific">Cucumis melo var. makuwa</name>
    <name type="common">Oriental melon</name>
    <dbReference type="NCBI Taxonomy" id="1194695"/>
    <lineage>
        <taxon>Eukaryota</taxon>
        <taxon>Viridiplantae</taxon>
        <taxon>Streptophyta</taxon>
        <taxon>Embryophyta</taxon>
        <taxon>Tracheophyta</taxon>
        <taxon>Spermatophyta</taxon>
        <taxon>Magnoliopsida</taxon>
        <taxon>eudicotyledons</taxon>
        <taxon>Gunneridae</taxon>
        <taxon>Pentapetalae</taxon>
        <taxon>rosids</taxon>
        <taxon>fabids</taxon>
        <taxon>Cucurbitales</taxon>
        <taxon>Cucurbitaceae</taxon>
        <taxon>Benincaseae</taxon>
        <taxon>Cucumis</taxon>
    </lineage>
</organism>